<dbReference type="PANTHER" id="PTHR34706:SF1">
    <property type="entry name" value="VWFA DOMAIN-CONTAINING PROTEIN"/>
    <property type="match status" value="1"/>
</dbReference>
<dbReference type="Pfam" id="PF00092">
    <property type="entry name" value="VWA"/>
    <property type="match status" value="1"/>
</dbReference>
<dbReference type="OrthoDB" id="2142040at2759"/>
<dbReference type="SUPFAM" id="SSF53300">
    <property type="entry name" value="vWA-like"/>
    <property type="match status" value="1"/>
</dbReference>
<dbReference type="PROSITE" id="PS50234">
    <property type="entry name" value="VWFA"/>
    <property type="match status" value="1"/>
</dbReference>
<evidence type="ECO:0000313" key="3">
    <source>
        <dbReference type="EMBL" id="OAA57622.1"/>
    </source>
</evidence>
<protein>
    <submittedName>
        <fullName evidence="3">von Willebrand factor, type A</fullName>
    </submittedName>
</protein>
<evidence type="ECO:0000259" key="2">
    <source>
        <dbReference type="PROSITE" id="PS50234"/>
    </source>
</evidence>
<reference evidence="3 4" key="1">
    <citation type="journal article" date="2016" name="Genome Biol. Evol.">
        <title>Divergent and convergent evolution of fungal pathogenicity.</title>
        <authorList>
            <person name="Shang Y."/>
            <person name="Xiao G."/>
            <person name="Zheng P."/>
            <person name="Cen K."/>
            <person name="Zhan S."/>
            <person name="Wang C."/>
        </authorList>
    </citation>
    <scope>NUCLEOTIDE SEQUENCE [LARGE SCALE GENOMIC DNA]</scope>
    <source>
        <strain evidence="3 4">RCEF 264</strain>
    </source>
</reference>
<accession>A0A167QGI6</accession>
<evidence type="ECO:0000256" key="1">
    <source>
        <dbReference type="SAM" id="MobiDB-lite"/>
    </source>
</evidence>
<dbReference type="STRING" id="1081102.A0A167QGI6"/>
<feature type="compositionally biased region" description="Polar residues" evidence="1">
    <location>
        <begin position="223"/>
        <end position="241"/>
    </location>
</feature>
<dbReference type="EMBL" id="AZHD01000014">
    <property type="protein sequence ID" value="OAA57622.1"/>
    <property type="molecule type" value="Genomic_DNA"/>
</dbReference>
<gene>
    <name evidence="3" type="ORF">SPI_07281</name>
</gene>
<sequence length="515" mass="57310">MEDDVKTYKALLINAHGTDAPRFYSVFSSTPHIRSKGLQATDILRTVCYGNQKPFAHNGQETFEFSHKYYAFVGETTQRRGGTTRVEIRNRYEVHLGDAANNGSYLLAKCTDGYEIGPPDARTAPGPERSPSGTFTVLCVDQPGYKHNYVVGLAQDIKDNPVVLAAVAYNYQAEFVIQPTHSFLVRLQRGAVGDVVTDTSNSVKIVFRDNRTDVSVQEEPDGSFTSFDNSGTVFSSQTGRASHQPPPAFSTGPRAASSGPSPPPPPPPPPPQGAAPDDEDEDEPEQEEDPYDVLRGFDIVFVIDDSASMKGRSWRETRDVLRAITDICTNYDDDGVDIYFLNHRSEQLADQRNGRSSGGYLCVRKQEQVFHIFDTVQPKWATPLGRRLRNILQVYLKMYHENERRGMDSRPLSIIVITDGRPSDSVEDEIVWAARKLNDLDAPTNQVGIQFFQVGNPGAKASLDAIYKKIVEKKVRDIIDTVTWDAKDGKRHVLTSAGVLKTVTGAFRRRMEDTD</sequence>
<dbReference type="InterPro" id="IPR002035">
    <property type="entry name" value="VWF_A"/>
</dbReference>
<organism evidence="3 4">
    <name type="scientific">Niveomyces insectorum RCEF 264</name>
    <dbReference type="NCBI Taxonomy" id="1081102"/>
    <lineage>
        <taxon>Eukaryota</taxon>
        <taxon>Fungi</taxon>
        <taxon>Dikarya</taxon>
        <taxon>Ascomycota</taxon>
        <taxon>Pezizomycotina</taxon>
        <taxon>Sordariomycetes</taxon>
        <taxon>Hypocreomycetidae</taxon>
        <taxon>Hypocreales</taxon>
        <taxon>Cordycipitaceae</taxon>
        <taxon>Niveomyces</taxon>
    </lineage>
</organism>
<dbReference type="SMART" id="SM00327">
    <property type="entry name" value="VWA"/>
    <property type="match status" value="1"/>
</dbReference>
<dbReference type="PANTHER" id="PTHR34706">
    <property type="entry name" value="SLR1338 PROTEIN"/>
    <property type="match status" value="1"/>
</dbReference>
<dbReference type="SUPFAM" id="SSF101447">
    <property type="entry name" value="Formin homology 2 domain (FH2 domain)"/>
    <property type="match status" value="1"/>
</dbReference>
<dbReference type="InterPro" id="IPR036465">
    <property type="entry name" value="vWFA_dom_sf"/>
</dbReference>
<dbReference type="AlphaFoldDB" id="A0A167QGI6"/>
<dbReference type="Gene3D" id="3.40.50.410">
    <property type="entry name" value="von Willebrand factor, type A domain"/>
    <property type="match status" value="1"/>
</dbReference>
<evidence type="ECO:0000313" key="4">
    <source>
        <dbReference type="Proteomes" id="UP000076874"/>
    </source>
</evidence>
<name>A0A167QGI6_9HYPO</name>
<dbReference type="Proteomes" id="UP000076874">
    <property type="component" value="Unassembled WGS sequence"/>
</dbReference>
<feature type="domain" description="VWFA" evidence="2">
    <location>
        <begin position="298"/>
        <end position="503"/>
    </location>
</feature>
<feature type="compositionally biased region" description="Acidic residues" evidence="1">
    <location>
        <begin position="276"/>
        <end position="291"/>
    </location>
</feature>
<comment type="caution">
    <text evidence="3">The sequence shown here is derived from an EMBL/GenBank/DDBJ whole genome shotgun (WGS) entry which is preliminary data.</text>
</comment>
<keyword evidence="4" id="KW-1185">Reference proteome</keyword>
<proteinExistence type="predicted"/>
<feature type="compositionally biased region" description="Pro residues" evidence="1">
    <location>
        <begin position="260"/>
        <end position="273"/>
    </location>
</feature>
<feature type="region of interest" description="Disordered" evidence="1">
    <location>
        <begin position="216"/>
        <end position="291"/>
    </location>
</feature>